<organism evidence="1">
    <name type="scientific">Strombidium rassoulzadegani</name>
    <dbReference type="NCBI Taxonomy" id="1082188"/>
    <lineage>
        <taxon>Eukaryota</taxon>
        <taxon>Sar</taxon>
        <taxon>Alveolata</taxon>
        <taxon>Ciliophora</taxon>
        <taxon>Intramacronucleata</taxon>
        <taxon>Spirotrichea</taxon>
        <taxon>Oligotrichia</taxon>
        <taxon>Strombidiidae</taxon>
        <taxon>Strombidium</taxon>
    </lineage>
</organism>
<evidence type="ECO:0000313" key="1">
    <source>
        <dbReference type="EMBL" id="CAE0231912.1"/>
    </source>
</evidence>
<protein>
    <submittedName>
        <fullName evidence="1">Uncharacterized protein</fullName>
    </submittedName>
</protein>
<accession>A0A7S3CLW3</accession>
<proteinExistence type="predicted"/>
<name>A0A7S3CLW3_9SPIT</name>
<gene>
    <name evidence="1" type="ORF">SRAS04492_LOCUS3710</name>
</gene>
<reference evidence="1" key="1">
    <citation type="submission" date="2021-01" db="EMBL/GenBank/DDBJ databases">
        <authorList>
            <person name="Corre E."/>
            <person name="Pelletier E."/>
            <person name="Niang G."/>
            <person name="Scheremetjew M."/>
            <person name="Finn R."/>
            <person name="Kale V."/>
            <person name="Holt S."/>
            <person name="Cochrane G."/>
            <person name="Meng A."/>
            <person name="Brown T."/>
            <person name="Cohen L."/>
        </authorList>
    </citation>
    <scope>NUCLEOTIDE SEQUENCE</scope>
    <source>
        <strain evidence="1">Ras09</strain>
    </source>
</reference>
<dbReference type="EMBL" id="HBIA01007201">
    <property type="protein sequence ID" value="CAE0231912.1"/>
    <property type="molecule type" value="Transcribed_RNA"/>
</dbReference>
<dbReference type="AlphaFoldDB" id="A0A7S3CLW3"/>
<sequence>MRRFDSAYPSLNSDKFDHYTPEEFAQFYDERGNLAKEIREWTRTKAATKVPHELSDPEVGEFFEYLHTGYEIGLEDKVHMLSQIPSHQYDLFEKFVKVLSGNPDFFNNIHLLHKIPFS</sequence>